<organism evidence="5 6">
    <name type="scientific">Cupriavidus campinensis</name>
    <dbReference type="NCBI Taxonomy" id="151783"/>
    <lineage>
        <taxon>Bacteria</taxon>
        <taxon>Pseudomonadati</taxon>
        <taxon>Pseudomonadota</taxon>
        <taxon>Betaproteobacteria</taxon>
        <taxon>Burkholderiales</taxon>
        <taxon>Burkholderiaceae</taxon>
        <taxon>Cupriavidus</taxon>
    </lineage>
</organism>
<keyword evidence="2" id="KW-0548">Nucleotidyltransferase</keyword>
<dbReference type="Pfam" id="PF10620">
    <property type="entry name" value="MdcG"/>
    <property type="match status" value="1"/>
</dbReference>
<proteinExistence type="predicted"/>
<dbReference type="Pfam" id="PF20866">
    <property type="entry name" value="MdcG_N"/>
    <property type="match status" value="1"/>
</dbReference>
<dbReference type="NCBIfam" id="NF002332">
    <property type="entry name" value="PRK01293.1"/>
    <property type="match status" value="1"/>
</dbReference>
<keyword evidence="1" id="KW-0808">Transferase</keyword>
<name>A0ABY3EP17_9BURK</name>
<sequence>MPDAPLPRPLQPHDLIWLRDAPAFAASQPLPAWVDATWLAVAPVVVRRDLPCDPTCDLTCDLTCDSSIPVGLRGRRREERHGTWIEASQCARVMSPFAIARAARWQDHPRRLALPALRTLARIAPLLDARGLPWGVTGAAGFTLASGLDVLHPGSDVDLLIDAAAPLDQADEQWLAALIDDCTEARLDIQVATPHGGFALLERLRTGGRVLLKTATGPVRCADPWQAA</sequence>
<dbReference type="EMBL" id="VCIZ01000005">
    <property type="protein sequence ID" value="TSP12682.1"/>
    <property type="molecule type" value="Genomic_DNA"/>
</dbReference>
<evidence type="ECO:0000259" key="3">
    <source>
        <dbReference type="Pfam" id="PF10620"/>
    </source>
</evidence>
<protein>
    <submittedName>
        <fullName evidence="5">Malonate decarboxylase holo-ACP synthase</fullName>
    </submittedName>
</protein>
<dbReference type="InterPro" id="IPR017557">
    <property type="entry name" value="Holo-ACP_synthase"/>
</dbReference>
<evidence type="ECO:0000259" key="4">
    <source>
        <dbReference type="Pfam" id="PF20866"/>
    </source>
</evidence>
<feature type="domain" description="Phosphoribosyl-dephospho-CoA transferase MdcG N-terminal" evidence="4">
    <location>
        <begin position="11"/>
        <end position="96"/>
    </location>
</feature>
<evidence type="ECO:0000313" key="6">
    <source>
        <dbReference type="Proteomes" id="UP000318943"/>
    </source>
</evidence>
<dbReference type="InterPro" id="IPR049180">
    <property type="entry name" value="MdcG_C"/>
</dbReference>
<dbReference type="InterPro" id="IPR048903">
    <property type="entry name" value="MdcG_N"/>
</dbReference>
<accession>A0ABY3EP17</accession>
<comment type="caution">
    <text evidence="5">The sequence shown here is derived from an EMBL/GenBank/DDBJ whole genome shotgun (WGS) entry which is preliminary data.</text>
</comment>
<dbReference type="CDD" id="cd05403">
    <property type="entry name" value="NT_KNTase_like"/>
    <property type="match status" value="1"/>
</dbReference>
<dbReference type="NCBIfam" id="TIGR03135">
    <property type="entry name" value="malonate_mdcG"/>
    <property type="match status" value="1"/>
</dbReference>
<feature type="domain" description="Phosphoribosyl-dephospho-CoA transferase MdcG C-terminal" evidence="3">
    <location>
        <begin position="110"/>
        <end position="223"/>
    </location>
</feature>
<reference evidence="5 6" key="1">
    <citation type="submission" date="2019-05" db="EMBL/GenBank/DDBJ databases">
        <title>Whole genome sequence analysis of Cupriavidus campinensis S14E4C strain.</title>
        <authorList>
            <person name="Abbaszade G."/>
            <person name="Szabo A."/>
            <person name="Toumi M."/>
            <person name="Toth E."/>
        </authorList>
    </citation>
    <scope>NUCLEOTIDE SEQUENCE [LARGE SCALE GENOMIC DNA]</scope>
    <source>
        <strain evidence="5 6">S14E4C</strain>
    </source>
</reference>
<keyword evidence="6" id="KW-1185">Reference proteome</keyword>
<gene>
    <name evidence="5" type="ORF">FGG12_10725</name>
</gene>
<evidence type="ECO:0000313" key="5">
    <source>
        <dbReference type="EMBL" id="TSP12682.1"/>
    </source>
</evidence>
<dbReference type="RefSeq" id="WP_144197650.1">
    <property type="nucleotide sequence ID" value="NZ_VCIZ01000005.1"/>
</dbReference>
<dbReference type="Proteomes" id="UP000318943">
    <property type="component" value="Unassembled WGS sequence"/>
</dbReference>
<evidence type="ECO:0000256" key="1">
    <source>
        <dbReference type="ARBA" id="ARBA00022679"/>
    </source>
</evidence>
<evidence type="ECO:0000256" key="2">
    <source>
        <dbReference type="ARBA" id="ARBA00022695"/>
    </source>
</evidence>